<dbReference type="Gene3D" id="3.40.50.2000">
    <property type="entry name" value="Glycogen Phosphorylase B"/>
    <property type="match status" value="2"/>
</dbReference>
<organism evidence="4 5">
    <name type="scientific">Methylorubrum populi</name>
    <dbReference type="NCBI Taxonomy" id="223967"/>
    <lineage>
        <taxon>Bacteria</taxon>
        <taxon>Pseudomonadati</taxon>
        <taxon>Pseudomonadota</taxon>
        <taxon>Alphaproteobacteria</taxon>
        <taxon>Hyphomicrobiales</taxon>
        <taxon>Methylobacteriaceae</taxon>
        <taxon>Methylorubrum</taxon>
    </lineage>
</organism>
<dbReference type="SUPFAM" id="SSF53756">
    <property type="entry name" value="UDP-Glycosyltransferase/glycogen phosphorylase"/>
    <property type="match status" value="1"/>
</dbReference>
<dbReference type="PANTHER" id="PTHR45947:SF13">
    <property type="entry name" value="TRANSFERASE"/>
    <property type="match status" value="1"/>
</dbReference>
<keyword evidence="4" id="KW-0808">Transferase</keyword>
<dbReference type="AlphaFoldDB" id="A0A160PEF3"/>
<dbReference type="InterPro" id="IPR028098">
    <property type="entry name" value="Glyco_trans_4-like_N"/>
</dbReference>
<gene>
    <name evidence="4" type="ORF">MPPM_2329</name>
</gene>
<dbReference type="GO" id="GO:0016757">
    <property type="term" value="F:glycosyltransferase activity"/>
    <property type="evidence" value="ECO:0007669"/>
    <property type="project" value="InterPro"/>
</dbReference>
<dbReference type="Pfam" id="PF13439">
    <property type="entry name" value="Glyco_transf_4"/>
    <property type="match status" value="1"/>
</dbReference>
<accession>A0A160PEF3</accession>
<name>A0A160PEF3_9HYPH</name>
<dbReference type="Proteomes" id="UP000218288">
    <property type="component" value="Chromosome"/>
</dbReference>
<proteinExistence type="predicted"/>
<sequence length="457" mass="48718">MPENGISRRDDALTSEQGTAMHVVILAEFAAASGGAEKVAVESARALAEAGAEVTYIQAIGGPVDPLLDHPRLRRIELGLPDVWSLPAWRGAASGIWNGAAAARLAATLDTLDALPRPPDCLHLHQWTRALSPAVLPVLLARGIPVVLTLHDYALACPNGVDYRFDRAEPCTLTPLSGACLAASCDPKSRLHKLVRVGRAAALRLAVGRTALDVVHVCDGSRARVEGRLGTLRVRHHRVDNPVRIERGPPAEPAANDAVVYVGRLTPEKGADLVAEAARRVGLPALFVGAGPLEARLRAEGAEVLGWRSPEAVAAILRRRARAVCAPSRWLETGPLTVYEALAQGLPVVASRRSGAAEKVVDGETGFVVEPEAAALTGAFGSLKDDALTARFGREAYDRYWRAPLTLAAHARSLLTLYSRLRDEYLMRQCGMVGHDTQLPTAHPRGASLGRDPFSSL</sequence>
<feature type="domain" description="Glycosyl transferase family 1" evidence="2">
    <location>
        <begin position="253"/>
        <end position="397"/>
    </location>
</feature>
<protein>
    <submittedName>
        <fullName evidence="4">Group 1 glycosyl transferase</fullName>
    </submittedName>
</protein>
<dbReference type="InterPro" id="IPR001296">
    <property type="entry name" value="Glyco_trans_1"/>
</dbReference>
<evidence type="ECO:0000313" key="4">
    <source>
        <dbReference type="EMBL" id="BAU90934.1"/>
    </source>
</evidence>
<feature type="region of interest" description="Disordered" evidence="1">
    <location>
        <begin position="436"/>
        <end position="457"/>
    </location>
</feature>
<feature type="domain" description="Glycosyltransferase subfamily 4-like N-terminal" evidence="3">
    <location>
        <begin position="34"/>
        <end position="155"/>
    </location>
</feature>
<evidence type="ECO:0000256" key="1">
    <source>
        <dbReference type="SAM" id="MobiDB-lite"/>
    </source>
</evidence>
<dbReference type="InterPro" id="IPR050194">
    <property type="entry name" value="Glycosyltransferase_grp1"/>
</dbReference>
<dbReference type="EMBL" id="AP014809">
    <property type="protein sequence ID" value="BAU90934.1"/>
    <property type="molecule type" value="Genomic_DNA"/>
</dbReference>
<dbReference type="PANTHER" id="PTHR45947">
    <property type="entry name" value="SULFOQUINOVOSYL TRANSFERASE SQD2"/>
    <property type="match status" value="1"/>
</dbReference>
<evidence type="ECO:0000313" key="5">
    <source>
        <dbReference type="Proteomes" id="UP000218288"/>
    </source>
</evidence>
<reference evidence="4 5" key="1">
    <citation type="journal article" date="2016" name="Genome Announc.">
        <title>Complete Genome Sequence of Methylobacterium populi P-1M, Isolated from Pink-Pigmented Household Biofilm.</title>
        <authorList>
            <person name="Morohoshi T."/>
            <person name="Ikeda T."/>
        </authorList>
    </citation>
    <scope>NUCLEOTIDE SEQUENCE [LARGE SCALE GENOMIC DNA]</scope>
    <source>
        <strain evidence="4 5">P-1M</strain>
    </source>
</reference>
<dbReference type="Pfam" id="PF00534">
    <property type="entry name" value="Glycos_transf_1"/>
    <property type="match status" value="1"/>
</dbReference>
<evidence type="ECO:0000259" key="2">
    <source>
        <dbReference type="Pfam" id="PF00534"/>
    </source>
</evidence>
<evidence type="ECO:0000259" key="3">
    <source>
        <dbReference type="Pfam" id="PF13439"/>
    </source>
</evidence>